<reference evidence="18" key="1">
    <citation type="submission" date="2020-08" db="EMBL/GenBank/DDBJ databases">
        <title>Taxonomic study for Lactobacillus species isolated from hardwood bark.</title>
        <authorList>
            <person name="Tohno M."/>
            <person name="Tanizawa Y."/>
        </authorList>
    </citation>
    <scope>NUCLEOTIDE SEQUENCE</scope>
    <source>
        <strain evidence="18">B40</strain>
    </source>
</reference>
<evidence type="ECO:0000256" key="13">
    <source>
        <dbReference type="HAMAP-Rule" id="MF_01451"/>
    </source>
</evidence>
<gene>
    <name evidence="13 18" type="primary">addA</name>
    <name evidence="18" type="ORF">LCB40_09100</name>
</gene>
<dbReference type="CDD" id="cd17932">
    <property type="entry name" value="DEXQc_UvrD"/>
    <property type="match status" value="1"/>
</dbReference>
<dbReference type="SUPFAM" id="SSF52980">
    <property type="entry name" value="Restriction endonuclease-like"/>
    <property type="match status" value="1"/>
</dbReference>
<feature type="binding site" evidence="14">
    <location>
        <begin position="22"/>
        <end position="29"/>
    </location>
    <ligand>
        <name>ATP</name>
        <dbReference type="ChEBI" id="CHEBI:30616"/>
    </ligand>
</feature>
<dbReference type="InterPro" id="IPR014016">
    <property type="entry name" value="UvrD-like_ATP-bd"/>
</dbReference>
<evidence type="ECO:0000256" key="1">
    <source>
        <dbReference type="ARBA" id="ARBA00022722"/>
    </source>
</evidence>
<comment type="function">
    <text evidence="13">The heterodimer acts as both an ATP-dependent DNA helicase and an ATP-dependent, dual-direction single-stranded exonuclease. Recognizes the chi site generating a DNA molecule suitable for the initiation of homologous recombination. The AddA nuclease domain is required for chi fragment generation; this subunit has the helicase and 3' -&gt; 5' nuclease activities.</text>
</comment>
<proteinExistence type="inferred from homology"/>
<evidence type="ECO:0000256" key="2">
    <source>
        <dbReference type="ARBA" id="ARBA00022741"/>
    </source>
</evidence>
<evidence type="ECO:0000256" key="3">
    <source>
        <dbReference type="ARBA" id="ARBA00022763"/>
    </source>
</evidence>
<comment type="similarity">
    <text evidence="13">Belongs to the helicase family. AddA subfamily.</text>
</comment>
<dbReference type="InterPro" id="IPR014017">
    <property type="entry name" value="DNA_helicase_UvrD-like_C"/>
</dbReference>
<accession>A0A916VI81</accession>
<sequence length="1207" mass="138175">MPFTADQKQAIYDRNQDILVSASAGSGKTTVLVERVLQEILSGTSVEQLLVVTFTKAAAAEMKQRIKTALTQKISESHNTAYLRSQLNSIDTANISTIDSFCLDVIHRFYYAVDLDPSFTVLTDETQVSLLKERALREIEEKHLSQKDQAFEDFYQNFAGDREADTPRQLLLDLYDYAMAKPDYAAWLKNLDAAYQTAADLTKAPIWQKQVKPQVLQNLKAVLAKNQQLLADPGMESSDFAKVKSGVEQFCRGIGDFLEALENDLPYDEQRAKLKAIAYGNFRKSPKWDELLLEFYQQVQAVKEESREAIKDNFVTYYVTNEQQQIAVLKQAKSLVQTISQVEQELINRFNQLKRQENFIDFSDMEQLAYQILSQDTSNSQLARSFYQNKFKEILVDEYQDINPLQERLLQLLKKDGQNNLFMVGDVKQSIYGFRQAEPSLFLHKYHDFSQGDKQERILLADNFRSAKPVTATVNRVFKGLLTTDFGGIDYQKEGQLVFGAKYYPEDLPAASEFIYHQKATTTNDDATGDFLIQGEIPMVIARIQRLKAEGFQVFDPKTKELRPLKYSDIVLLTRSRSDNLSIMQAFSQANIPLFITDAENYFQTLELTVMMNYLKIIDNPDQDIPLVSVLRSPIFKFNEPELAKIRIHNRGASFYGALTSYVAVKDDLAEKVKHFLNQLAQLRDYAAKHRISELIWSIYERTNLLEIMTSLPNGKQRRVNLEALYERAASYESAGFKGLYQFIDFINRMRKNNKDLAQPLLSQEAGEAVRLMTIHGSKGLEFPIVFYLGAARHYQKRDLNSDYVITQAGLGITVKQSNVRIDSLAKSVANQEKERQLLEEEARILYVALTRARQKLIIVADIANLDKKLTTWSWQAKYGLSLADKLSSTSPLDFIGPSLKLNQQLPNKLTEIDRALEQDQDLLYIKVSDEELLGQEAATAEQEPDLQKFSLLEDTAKKLFEFKYPFTDASQKAAYQSVSEIKNAFNDPLEKDLENAKMIKSANRYLQPIDTKPTFLYQSKFSAPEIGTAVHLVLQYFDYSQLNGSGEPTRTEVLTQVENEVRDLVKHHKLNPQLAQQLPLDEIVWFVRSDFARPFRDKPANLYRETDFSSLIPAKQLYDDFSDPAAKILVHGTIDGYFVEDNGILLFDYKTDYIPKQNPDATVKRIKQKYQGQLRLYEQAINGFSQKQVKAKYLILLSNHQICQVD</sequence>
<organism evidence="18 19">
    <name type="scientific">Lactobacillus corticis</name>
    <dbReference type="NCBI Taxonomy" id="2201249"/>
    <lineage>
        <taxon>Bacteria</taxon>
        <taxon>Bacillati</taxon>
        <taxon>Bacillota</taxon>
        <taxon>Bacilli</taxon>
        <taxon>Lactobacillales</taxon>
        <taxon>Lactobacillaceae</taxon>
        <taxon>Lactobacillus</taxon>
    </lineage>
</organism>
<keyword evidence="6 13" id="KW-0269">Exonuclease</keyword>
<evidence type="ECO:0000256" key="7">
    <source>
        <dbReference type="ARBA" id="ARBA00022840"/>
    </source>
</evidence>
<evidence type="ECO:0000256" key="11">
    <source>
        <dbReference type="ARBA" id="ARBA00034617"/>
    </source>
</evidence>
<dbReference type="InterPro" id="IPR014152">
    <property type="entry name" value="AddA"/>
</dbReference>
<dbReference type="RefSeq" id="WP_212780724.1">
    <property type="nucleotide sequence ID" value="NZ_BMAY01000005.1"/>
</dbReference>
<dbReference type="GO" id="GO:0043138">
    <property type="term" value="F:3'-5' DNA helicase activity"/>
    <property type="evidence" value="ECO:0007669"/>
    <property type="project" value="UniProtKB-UniRule"/>
</dbReference>
<dbReference type="InterPro" id="IPR011604">
    <property type="entry name" value="PDDEXK-like_dom_sf"/>
</dbReference>
<evidence type="ECO:0000259" key="17">
    <source>
        <dbReference type="PROSITE" id="PS51217"/>
    </source>
</evidence>
<keyword evidence="4 13" id="KW-0378">Hydrolase</keyword>
<keyword evidence="15" id="KW-0175">Coiled coil</keyword>
<evidence type="ECO:0000259" key="16">
    <source>
        <dbReference type="PROSITE" id="PS51198"/>
    </source>
</evidence>
<dbReference type="GO" id="GO:0005524">
    <property type="term" value="F:ATP binding"/>
    <property type="evidence" value="ECO:0007669"/>
    <property type="project" value="UniProtKB-UniRule"/>
</dbReference>
<comment type="subunit">
    <text evidence="13">Heterodimer of AddA and AddB/RexB.</text>
</comment>
<dbReference type="GO" id="GO:0000724">
    <property type="term" value="P:double-strand break repair via homologous recombination"/>
    <property type="evidence" value="ECO:0007669"/>
    <property type="project" value="UniProtKB-UniRule"/>
</dbReference>
<dbReference type="HAMAP" id="MF_01451">
    <property type="entry name" value="AddA"/>
    <property type="match status" value="1"/>
</dbReference>
<dbReference type="Pfam" id="PF12705">
    <property type="entry name" value="PDDEXK_1"/>
    <property type="match status" value="1"/>
</dbReference>
<dbReference type="NCBIfam" id="TIGR02785">
    <property type="entry name" value="addA_Gpos"/>
    <property type="match status" value="1"/>
</dbReference>
<keyword evidence="8 13" id="KW-0238">DNA-binding</keyword>
<keyword evidence="19" id="KW-1185">Reference proteome</keyword>
<comment type="catalytic activity">
    <reaction evidence="11 13">
        <text>Couples ATP hydrolysis with the unwinding of duplex DNA by translocating in the 3'-5' direction.</text>
        <dbReference type="EC" id="5.6.2.4"/>
    </reaction>
</comment>
<dbReference type="GO" id="GO:0005829">
    <property type="term" value="C:cytosol"/>
    <property type="evidence" value="ECO:0007669"/>
    <property type="project" value="TreeGrafter"/>
</dbReference>
<dbReference type="PROSITE" id="PS51217">
    <property type="entry name" value="UVRD_HELICASE_CTER"/>
    <property type="match status" value="1"/>
</dbReference>
<dbReference type="EMBL" id="BMAY01000005">
    <property type="protein sequence ID" value="GFZ27030.1"/>
    <property type="molecule type" value="Genomic_DNA"/>
</dbReference>
<dbReference type="InterPro" id="IPR027417">
    <property type="entry name" value="P-loop_NTPase"/>
</dbReference>
<keyword evidence="5 13" id="KW-0347">Helicase</keyword>
<dbReference type="GO" id="GO:0033202">
    <property type="term" value="C:DNA helicase complex"/>
    <property type="evidence" value="ECO:0007669"/>
    <property type="project" value="TreeGrafter"/>
</dbReference>
<dbReference type="PROSITE" id="PS51198">
    <property type="entry name" value="UVRD_HELICASE_ATP_BIND"/>
    <property type="match status" value="1"/>
</dbReference>
<comment type="catalytic activity">
    <reaction evidence="12 13">
        <text>ATP + H2O = ADP + phosphate + H(+)</text>
        <dbReference type="Rhea" id="RHEA:13065"/>
        <dbReference type="ChEBI" id="CHEBI:15377"/>
        <dbReference type="ChEBI" id="CHEBI:15378"/>
        <dbReference type="ChEBI" id="CHEBI:30616"/>
        <dbReference type="ChEBI" id="CHEBI:43474"/>
        <dbReference type="ChEBI" id="CHEBI:456216"/>
        <dbReference type="EC" id="5.6.2.4"/>
    </reaction>
</comment>
<evidence type="ECO:0000256" key="4">
    <source>
        <dbReference type="ARBA" id="ARBA00022801"/>
    </source>
</evidence>
<dbReference type="AlphaFoldDB" id="A0A916VI81"/>
<evidence type="ECO:0000256" key="12">
    <source>
        <dbReference type="ARBA" id="ARBA00048988"/>
    </source>
</evidence>
<dbReference type="InterPro" id="IPR000212">
    <property type="entry name" value="DNA_helicase_UvrD/REP"/>
</dbReference>
<dbReference type="GO" id="GO:0008408">
    <property type="term" value="F:3'-5' exonuclease activity"/>
    <property type="evidence" value="ECO:0007669"/>
    <property type="project" value="UniProtKB-UniRule"/>
</dbReference>
<dbReference type="Gene3D" id="3.90.320.10">
    <property type="match status" value="1"/>
</dbReference>
<evidence type="ECO:0000256" key="9">
    <source>
        <dbReference type="ARBA" id="ARBA00023204"/>
    </source>
</evidence>
<feature type="coiled-coil region" evidence="15">
    <location>
        <begin position="815"/>
        <end position="849"/>
    </location>
</feature>
<keyword evidence="1 13" id="KW-0540">Nuclease</keyword>
<keyword evidence="2 13" id="KW-0547">Nucleotide-binding</keyword>
<dbReference type="EC" id="5.6.2.4" evidence="13"/>
<protein>
    <recommendedName>
        <fullName evidence="13">ATP-dependent helicase/nuclease subunit A</fullName>
        <ecNumber evidence="13">3.1.-.-</ecNumber>
        <ecNumber evidence="13">5.6.2.4</ecNumber>
    </recommendedName>
    <alternativeName>
        <fullName evidence="13">ATP-dependent helicase/nuclease AddA</fullName>
    </alternativeName>
    <alternativeName>
        <fullName evidence="13">DNA 3'-5' helicase AddA</fullName>
    </alternativeName>
</protein>
<keyword evidence="9 13" id="KW-0234">DNA repair</keyword>
<evidence type="ECO:0000256" key="6">
    <source>
        <dbReference type="ARBA" id="ARBA00022839"/>
    </source>
</evidence>
<name>A0A916VI81_9LACO</name>
<dbReference type="Proteomes" id="UP000677218">
    <property type="component" value="Unassembled WGS sequence"/>
</dbReference>
<keyword evidence="10 13" id="KW-0413">Isomerase</keyword>
<evidence type="ECO:0000256" key="8">
    <source>
        <dbReference type="ARBA" id="ARBA00023125"/>
    </source>
</evidence>
<dbReference type="InterPro" id="IPR038726">
    <property type="entry name" value="PDDEXK_AddAB-type"/>
</dbReference>
<evidence type="ECO:0000313" key="18">
    <source>
        <dbReference type="EMBL" id="GFZ27030.1"/>
    </source>
</evidence>
<dbReference type="PANTHER" id="PTHR11070">
    <property type="entry name" value="UVRD / RECB / PCRA DNA HELICASE FAMILY MEMBER"/>
    <property type="match status" value="1"/>
</dbReference>
<dbReference type="PANTHER" id="PTHR11070:SF48">
    <property type="entry name" value="ATP-DEPENDENT HELICASE_NUCLEASE SUBUNIT A"/>
    <property type="match status" value="1"/>
</dbReference>
<dbReference type="SUPFAM" id="SSF52540">
    <property type="entry name" value="P-loop containing nucleoside triphosphate hydrolases"/>
    <property type="match status" value="1"/>
</dbReference>
<evidence type="ECO:0000256" key="5">
    <source>
        <dbReference type="ARBA" id="ARBA00022806"/>
    </source>
</evidence>
<evidence type="ECO:0000313" key="19">
    <source>
        <dbReference type="Proteomes" id="UP000677218"/>
    </source>
</evidence>
<dbReference type="Pfam" id="PF00580">
    <property type="entry name" value="UvrD-helicase"/>
    <property type="match status" value="1"/>
</dbReference>
<evidence type="ECO:0000256" key="10">
    <source>
        <dbReference type="ARBA" id="ARBA00023235"/>
    </source>
</evidence>
<dbReference type="EC" id="3.1.-.-" evidence="13"/>
<feature type="domain" description="UvrD-like helicase C-terminal" evidence="17">
    <location>
        <begin position="487"/>
        <end position="780"/>
    </location>
</feature>
<dbReference type="Pfam" id="PF13361">
    <property type="entry name" value="UvrD_C"/>
    <property type="match status" value="1"/>
</dbReference>
<comment type="caution">
    <text evidence="18">The sequence shown here is derived from an EMBL/GenBank/DDBJ whole genome shotgun (WGS) entry which is preliminary data.</text>
</comment>
<comment type="cofactor">
    <cofactor evidence="13">
        <name>Mg(2+)</name>
        <dbReference type="ChEBI" id="CHEBI:18420"/>
    </cofactor>
</comment>
<keyword evidence="3 13" id="KW-0227">DNA damage</keyword>
<feature type="domain" description="UvrD-like helicase ATP-binding" evidence="16">
    <location>
        <begin position="1"/>
        <end position="467"/>
    </location>
</feature>
<evidence type="ECO:0000256" key="15">
    <source>
        <dbReference type="SAM" id="Coils"/>
    </source>
</evidence>
<dbReference type="InterPro" id="IPR011335">
    <property type="entry name" value="Restrct_endonuc-II-like"/>
</dbReference>
<dbReference type="Gene3D" id="3.40.50.300">
    <property type="entry name" value="P-loop containing nucleotide triphosphate hydrolases"/>
    <property type="match status" value="4"/>
</dbReference>
<keyword evidence="7 13" id="KW-0067">ATP-binding</keyword>
<dbReference type="GO" id="GO:0003690">
    <property type="term" value="F:double-stranded DNA binding"/>
    <property type="evidence" value="ECO:0007669"/>
    <property type="project" value="UniProtKB-UniRule"/>
</dbReference>
<evidence type="ECO:0000256" key="14">
    <source>
        <dbReference type="PROSITE-ProRule" id="PRU00560"/>
    </source>
</evidence>